<dbReference type="PROSITE" id="PS51186">
    <property type="entry name" value="GNAT"/>
    <property type="match status" value="1"/>
</dbReference>
<accession>A0ABS5I640</accession>
<proteinExistence type="predicted"/>
<evidence type="ECO:0000313" key="2">
    <source>
        <dbReference type="EMBL" id="MBR9729477.1"/>
    </source>
</evidence>
<dbReference type="Proteomes" id="UP000811844">
    <property type="component" value="Unassembled WGS sequence"/>
</dbReference>
<organism evidence="2 3">
    <name type="scientific">Shewanella intestini</name>
    <dbReference type="NCBI Taxonomy" id="2017544"/>
    <lineage>
        <taxon>Bacteria</taxon>
        <taxon>Pseudomonadati</taxon>
        <taxon>Pseudomonadota</taxon>
        <taxon>Gammaproteobacteria</taxon>
        <taxon>Alteromonadales</taxon>
        <taxon>Shewanellaceae</taxon>
        <taxon>Shewanella</taxon>
    </lineage>
</organism>
<dbReference type="Pfam" id="PF13673">
    <property type="entry name" value="Acetyltransf_10"/>
    <property type="match status" value="1"/>
</dbReference>
<sequence>MKIKKMTTADVLPIRHQVLWPDKSPSFCEVKGDDSAIHYGVFNDNKLVCVASVFIYENEARLRKFATLPEYQGQGMGTKAIVHIINDLKRNNINYFWCDARTSAYSFYKKLGFNVDGGEFYKSGVSYFKMSISW</sequence>
<dbReference type="InterPro" id="IPR016181">
    <property type="entry name" value="Acyl_CoA_acyltransferase"/>
</dbReference>
<evidence type="ECO:0000313" key="3">
    <source>
        <dbReference type="Proteomes" id="UP000811844"/>
    </source>
</evidence>
<dbReference type="SUPFAM" id="SSF55729">
    <property type="entry name" value="Acyl-CoA N-acyltransferases (Nat)"/>
    <property type="match status" value="1"/>
</dbReference>
<protein>
    <submittedName>
        <fullName evidence="2">GNAT family N-acetyltransferase</fullName>
    </submittedName>
</protein>
<evidence type="ECO:0000259" key="1">
    <source>
        <dbReference type="PROSITE" id="PS51186"/>
    </source>
</evidence>
<gene>
    <name evidence="2" type="ORF">G3R48_16005</name>
</gene>
<name>A0ABS5I640_9GAMM</name>
<dbReference type="EMBL" id="JAAIKR010000020">
    <property type="protein sequence ID" value="MBR9729477.1"/>
    <property type="molecule type" value="Genomic_DNA"/>
</dbReference>
<dbReference type="CDD" id="cd04301">
    <property type="entry name" value="NAT_SF"/>
    <property type="match status" value="1"/>
</dbReference>
<reference evidence="2 3" key="1">
    <citation type="submission" date="2020-02" db="EMBL/GenBank/DDBJ databases">
        <title>Shewanella WXL01 sp. nov., a marine bacterium isolated from green algae in Luhuitou Fringing Reef (Northern South China Sea).</title>
        <authorList>
            <person name="Wang X."/>
        </authorList>
    </citation>
    <scope>NUCLEOTIDE SEQUENCE [LARGE SCALE GENOMIC DNA]</scope>
    <source>
        <strain evidence="2 3">MCCC 1A01895</strain>
    </source>
</reference>
<feature type="domain" description="N-acetyltransferase" evidence="1">
    <location>
        <begin position="1"/>
        <end position="134"/>
    </location>
</feature>
<comment type="caution">
    <text evidence="2">The sequence shown here is derived from an EMBL/GenBank/DDBJ whole genome shotgun (WGS) entry which is preliminary data.</text>
</comment>
<dbReference type="Gene3D" id="3.40.630.30">
    <property type="match status" value="1"/>
</dbReference>
<keyword evidence="3" id="KW-1185">Reference proteome</keyword>
<dbReference type="InterPro" id="IPR000182">
    <property type="entry name" value="GNAT_dom"/>
</dbReference>